<feature type="domain" description="Brf1 TBP-binding" evidence="11">
    <location>
        <begin position="222"/>
        <end position="299"/>
    </location>
</feature>
<dbReference type="InterPro" id="IPR000812">
    <property type="entry name" value="TFIIB"/>
</dbReference>
<feature type="compositionally biased region" description="Basic residues" evidence="9">
    <location>
        <begin position="409"/>
        <end position="418"/>
    </location>
</feature>
<dbReference type="Pfam" id="PF07741">
    <property type="entry name" value="BRF1"/>
    <property type="match status" value="2"/>
</dbReference>
<dbReference type="InterPro" id="IPR013150">
    <property type="entry name" value="TFIIB_cyclin"/>
</dbReference>
<dbReference type="Pfam" id="PF00382">
    <property type="entry name" value="TFIIB"/>
    <property type="match status" value="1"/>
</dbReference>
<dbReference type="GO" id="GO:0017025">
    <property type="term" value="F:TBP-class protein binding"/>
    <property type="evidence" value="ECO:0007669"/>
    <property type="project" value="InterPro"/>
</dbReference>
<keyword evidence="3" id="KW-0479">Metal-binding</keyword>
<dbReference type="AlphaFoldDB" id="A0A8T0L5Z8"/>
<proteinExistence type="inferred from homology"/>
<feature type="domain" description="Brf1 TBP-binding" evidence="11">
    <location>
        <begin position="335"/>
        <end position="441"/>
    </location>
</feature>
<keyword evidence="6" id="KW-0805">Transcription regulation</keyword>
<evidence type="ECO:0008006" key="14">
    <source>
        <dbReference type="Google" id="ProtNLM"/>
    </source>
</evidence>
<dbReference type="GO" id="GO:0001006">
    <property type="term" value="F:RNA polymerase III type 3 promoter sequence-specific DNA binding"/>
    <property type="evidence" value="ECO:0007669"/>
    <property type="project" value="TreeGrafter"/>
</dbReference>
<reference evidence="12 13" key="1">
    <citation type="submission" date="2020-05" db="EMBL/GenBank/DDBJ databases">
        <title>Vigna angularis (adzuki bean) Var. LongXiaoDou No. 4 denovo assembly.</title>
        <authorList>
            <person name="Xiang H."/>
        </authorList>
    </citation>
    <scope>NUCLEOTIDE SEQUENCE [LARGE SCALE GENOMIC DNA]</scope>
    <source>
        <tissue evidence="12">Leaf</tissue>
    </source>
</reference>
<dbReference type="GO" id="GO:0008270">
    <property type="term" value="F:zinc ion binding"/>
    <property type="evidence" value="ECO:0007669"/>
    <property type="project" value="UniProtKB-KW"/>
</dbReference>
<feature type="compositionally biased region" description="Basic residues" evidence="9">
    <location>
        <begin position="551"/>
        <end position="564"/>
    </location>
</feature>
<dbReference type="SUPFAM" id="SSF47954">
    <property type="entry name" value="Cyclin-like"/>
    <property type="match status" value="1"/>
</dbReference>
<dbReference type="GO" id="GO:0097550">
    <property type="term" value="C:transcription preinitiation complex"/>
    <property type="evidence" value="ECO:0007669"/>
    <property type="project" value="TreeGrafter"/>
</dbReference>
<evidence type="ECO:0000256" key="7">
    <source>
        <dbReference type="ARBA" id="ARBA00023163"/>
    </source>
</evidence>
<dbReference type="GO" id="GO:0005634">
    <property type="term" value="C:nucleus"/>
    <property type="evidence" value="ECO:0007669"/>
    <property type="project" value="UniProtKB-SubCell"/>
</dbReference>
<evidence type="ECO:0000256" key="4">
    <source>
        <dbReference type="ARBA" id="ARBA00022771"/>
    </source>
</evidence>
<evidence type="ECO:0000259" key="11">
    <source>
        <dbReference type="Pfam" id="PF07741"/>
    </source>
</evidence>
<feature type="domain" description="Transcription factor TFIIB cyclin-like" evidence="10">
    <location>
        <begin position="2"/>
        <end position="45"/>
    </location>
</feature>
<feature type="compositionally biased region" description="Basic and acidic residues" evidence="9">
    <location>
        <begin position="489"/>
        <end position="499"/>
    </location>
</feature>
<comment type="subcellular location">
    <subcellularLocation>
        <location evidence="1">Nucleus</location>
    </subcellularLocation>
</comment>
<evidence type="ECO:0000256" key="6">
    <source>
        <dbReference type="ARBA" id="ARBA00023015"/>
    </source>
</evidence>
<evidence type="ECO:0000256" key="3">
    <source>
        <dbReference type="ARBA" id="ARBA00022723"/>
    </source>
</evidence>
<dbReference type="InterPro" id="IPR011665">
    <property type="entry name" value="BRF1_TBP-bd_dom"/>
</dbReference>
<feature type="region of interest" description="Disordered" evidence="9">
    <location>
        <begin position="476"/>
        <end position="564"/>
    </location>
</feature>
<dbReference type="Gene3D" id="1.10.472.10">
    <property type="entry name" value="Cyclin-like"/>
    <property type="match status" value="1"/>
</dbReference>
<comment type="similarity">
    <text evidence="2">Belongs to the TFIIB family.</text>
</comment>
<evidence type="ECO:0000256" key="2">
    <source>
        <dbReference type="ARBA" id="ARBA00010857"/>
    </source>
</evidence>
<dbReference type="GO" id="GO:0070897">
    <property type="term" value="P:transcription preinitiation complex assembly"/>
    <property type="evidence" value="ECO:0007669"/>
    <property type="project" value="InterPro"/>
</dbReference>
<dbReference type="Gene3D" id="1.20.5.650">
    <property type="entry name" value="Single helix bin"/>
    <property type="match status" value="2"/>
</dbReference>
<evidence type="ECO:0000313" key="12">
    <source>
        <dbReference type="EMBL" id="KAG2405415.1"/>
    </source>
</evidence>
<dbReference type="EMBL" id="JABFOF010000002">
    <property type="protein sequence ID" value="KAG2405415.1"/>
    <property type="molecule type" value="Genomic_DNA"/>
</dbReference>
<organism evidence="12 13">
    <name type="scientific">Phaseolus angularis</name>
    <name type="common">Azuki bean</name>
    <name type="synonym">Vigna angularis</name>
    <dbReference type="NCBI Taxonomy" id="3914"/>
    <lineage>
        <taxon>Eukaryota</taxon>
        <taxon>Viridiplantae</taxon>
        <taxon>Streptophyta</taxon>
        <taxon>Embryophyta</taxon>
        <taxon>Tracheophyta</taxon>
        <taxon>Spermatophyta</taxon>
        <taxon>Magnoliopsida</taxon>
        <taxon>eudicotyledons</taxon>
        <taxon>Gunneridae</taxon>
        <taxon>Pentapetalae</taxon>
        <taxon>rosids</taxon>
        <taxon>fabids</taxon>
        <taxon>Fabales</taxon>
        <taxon>Fabaceae</taxon>
        <taxon>Papilionoideae</taxon>
        <taxon>50 kb inversion clade</taxon>
        <taxon>NPAAA clade</taxon>
        <taxon>indigoferoid/millettioid clade</taxon>
        <taxon>Phaseoleae</taxon>
        <taxon>Vigna</taxon>
    </lineage>
</organism>
<evidence type="ECO:0000256" key="9">
    <source>
        <dbReference type="SAM" id="MobiDB-lite"/>
    </source>
</evidence>
<gene>
    <name evidence="12" type="ORF">HKW66_Vig0046700</name>
</gene>
<evidence type="ECO:0000313" key="13">
    <source>
        <dbReference type="Proteomes" id="UP000743370"/>
    </source>
</evidence>
<dbReference type="GO" id="GO:0000995">
    <property type="term" value="F:RNA polymerase III general transcription initiation factor activity"/>
    <property type="evidence" value="ECO:0007669"/>
    <property type="project" value="TreeGrafter"/>
</dbReference>
<evidence type="ECO:0000256" key="5">
    <source>
        <dbReference type="ARBA" id="ARBA00022833"/>
    </source>
</evidence>
<dbReference type="InterPro" id="IPR036915">
    <property type="entry name" value="Cyclin-like_sf"/>
</dbReference>
<sequence>MALHQNFTRGRKSEQVQAACLYIAFRHNNKPYLLIDFSNYLRIDVRNNRLMSCHVDLIKRGSKAVSDTALTIVASMKRDWMQVEELDTLAKEQENNPTVMPEGELKGVTSKDLLCERKDSGASHFALGLCEECYKDLDKLSGGLGGGSDPPAFQRAEREREKRALLKESVDEACDLANASNDQFKSHREDLPVPEGANVAHESIKDGEYDDSFREDESETLSDIDDEDVDLYIHDEKERKIKKILWEAVNREYLEEQAAKEALAAANKKAFEANFENCSEDLLAPRELAASASEAVAKSRKIVLKVRMYYVDLLIEQEENGFDDSLREDESETLSDIDDCDIDVYLHNEEEKNIKKMLWERVNRVYVMEEAAKKAVATANKKAFEGNFGNCSEDFLAARELAAAAAKSRKGMKQRRAHEARNIAPTQSAAEAFGQMSNEKKQREIKGEMIFSVSTWWLRCLFLVVVMMVDTIDCNNSGAKDGSSGNEGESGRNEGDTQKLSESQRSGSDEGDTNKMKDSRRSGSDGDGGSAWGEQRCNRSRNKWMHPTWRGSRRRGWRGRGREKWRKRKAHSTFSLMGGNTFFRRTHLLKDFIEL</sequence>
<keyword evidence="7" id="KW-0804">Transcription</keyword>
<name>A0A8T0L5Z8_PHAAN</name>
<evidence type="ECO:0000259" key="10">
    <source>
        <dbReference type="Pfam" id="PF00382"/>
    </source>
</evidence>
<keyword evidence="4" id="KW-0863">Zinc-finger</keyword>
<keyword evidence="5" id="KW-0862">Zinc</keyword>
<keyword evidence="8" id="KW-0539">Nucleus</keyword>
<feature type="region of interest" description="Disordered" evidence="9">
    <location>
        <begin position="409"/>
        <end position="435"/>
    </location>
</feature>
<dbReference type="Proteomes" id="UP000743370">
    <property type="component" value="Unassembled WGS sequence"/>
</dbReference>
<protein>
    <recommendedName>
        <fullName evidence="14">Brf1 TBP-binding domain-containing protein</fullName>
    </recommendedName>
</protein>
<dbReference type="PANTHER" id="PTHR11618:SF4">
    <property type="entry name" value="TRANSCRIPTION FACTOR IIIB 90 KDA SUBUNIT"/>
    <property type="match status" value="1"/>
</dbReference>
<comment type="caution">
    <text evidence="12">The sequence shown here is derived from an EMBL/GenBank/DDBJ whole genome shotgun (WGS) entry which is preliminary data.</text>
</comment>
<dbReference type="PANTHER" id="PTHR11618">
    <property type="entry name" value="TRANSCRIPTION INITIATION FACTOR IIB-RELATED"/>
    <property type="match status" value="1"/>
</dbReference>
<dbReference type="GO" id="GO:0000126">
    <property type="term" value="C:transcription factor TFIIIB complex"/>
    <property type="evidence" value="ECO:0007669"/>
    <property type="project" value="TreeGrafter"/>
</dbReference>
<evidence type="ECO:0000256" key="8">
    <source>
        <dbReference type="ARBA" id="ARBA00023242"/>
    </source>
</evidence>
<feature type="compositionally biased region" description="Basic and acidic residues" evidence="9">
    <location>
        <begin position="512"/>
        <end position="524"/>
    </location>
</feature>
<evidence type="ECO:0000256" key="1">
    <source>
        <dbReference type="ARBA" id="ARBA00004123"/>
    </source>
</evidence>
<accession>A0A8T0L5Z8</accession>